<accession>A0A2H1CA27</accession>
<proteinExistence type="predicted"/>
<evidence type="ECO:0000313" key="1">
    <source>
        <dbReference type="EMBL" id="THD23700.1"/>
    </source>
</evidence>
<dbReference type="Proteomes" id="UP000230066">
    <property type="component" value="Unassembled WGS sequence"/>
</dbReference>
<dbReference type="SUPFAM" id="SSF49764">
    <property type="entry name" value="HSP20-like chaperones"/>
    <property type="match status" value="1"/>
</dbReference>
<sequence>MAQSAKAVVPNYGVLEPSGDTVVITLSIRGIKPAQKLTFFKNSNEAANGEILIDFKEREFRFEFIGQNELANKKYRLRLRDLPGDLNTGRCKYKVTKDAVLIVLKKKDSSRPWLSDISSLDPVDD</sequence>
<dbReference type="CDD" id="cd06463">
    <property type="entry name" value="p23_like"/>
    <property type="match status" value="1"/>
</dbReference>
<dbReference type="InterPro" id="IPR008978">
    <property type="entry name" value="HSP20-like_chaperone"/>
</dbReference>
<dbReference type="Gene3D" id="2.60.40.790">
    <property type="match status" value="1"/>
</dbReference>
<protein>
    <submittedName>
        <fullName evidence="1">Uncharacterized protein</fullName>
    </submittedName>
</protein>
<name>A0A2H1CA27_FASHE</name>
<organism evidence="1 2">
    <name type="scientific">Fasciola hepatica</name>
    <name type="common">Liver fluke</name>
    <dbReference type="NCBI Taxonomy" id="6192"/>
    <lineage>
        <taxon>Eukaryota</taxon>
        <taxon>Metazoa</taxon>
        <taxon>Spiralia</taxon>
        <taxon>Lophotrochozoa</taxon>
        <taxon>Platyhelminthes</taxon>
        <taxon>Trematoda</taxon>
        <taxon>Digenea</taxon>
        <taxon>Plagiorchiida</taxon>
        <taxon>Echinostomata</taxon>
        <taxon>Echinostomatoidea</taxon>
        <taxon>Fasciolidae</taxon>
        <taxon>Fasciola</taxon>
    </lineage>
</organism>
<keyword evidence="2" id="KW-1185">Reference proteome</keyword>
<gene>
    <name evidence="1" type="ORF">D915_005444</name>
</gene>
<dbReference type="EMBL" id="JXXN02001994">
    <property type="protein sequence ID" value="THD23700.1"/>
    <property type="molecule type" value="Genomic_DNA"/>
</dbReference>
<dbReference type="AlphaFoldDB" id="A0A2H1CA27"/>
<comment type="caution">
    <text evidence="1">The sequence shown here is derived from an EMBL/GenBank/DDBJ whole genome shotgun (WGS) entry which is preliminary data.</text>
</comment>
<reference evidence="1" key="1">
    <citation type="submission" date="2019-03" db="EMBL/GenBank/DDBJ databases">
        <title>Improved annotation for the trematode Fasciola hepatica.</title>
        <authorList>
            <person name="Choi Y.-J."/>
            <person name="Martin J."/>
            <person name="Mitreva M."/>
        </authorList>
    </citation>
    <scope>NUCLEOTIDE SEQUENCE [LARGE SCALE GENOMIC DNA]</scope>
</reference>
<evidence type="ECO:0000313" key="2">
    <source>
        <dbReference type="Proteomes" id="UP000230066"/>
    </source>
</evidence>